<reference evidence="2" key="1">
    <citation type="journal article" date="2006" name="PLoS Pathog.">
        <title>New perspectives on host-parasite interplay by comparative transcriptomic and proteomic analyses of Schistosoma japonicum.</title>
        <authorList>
            <person name="Liu F."/>
            <person name="Lu J."/>
            <person name="Hu W."/>
            <person name="Wang S.Y."/>
            <person name="Cui S.J."/>
            <person name="Chi M."/>
            <person name="Yan Q."/>
            <person name="Wang X.R."/>
            <person name="Song H.D."/>
            <person name="Xu X.N."/>
            <person name="Wang J.J."/>
            <person name="Zhang X.L."/>
            <person name="Zhang X."/>
            <person name="Wang Z.Q."/>
            <person name="Xue C.L."/>
            <person name="Brindley P.J."/>
            <person name="McManus D.P."/>
            <person name="Yang P.Y."/>
            <person name="Feng Z."/>
            <person name="Chen Z."/>
            <person name="Han Z.G."/>
        </authorList>
    </citation>
    <scope>NUCLEOTIDE SEQUENCE</scope>
</reference>
<name>Q5C6M9_SCHJA</name>
<keyword evidence="1" id="KW-0472">Membrane</keyword>
<protein>
    <submittedName>
        <fullName evidence="2">SJCHGC04838 protein</fullName>
    </submittedName>
</protein>
<feature type="non-terminal residue" evidence="2">
    <location>
        <position position="145"/>
    </location>
</feature>
<dbReference type="EMBL" id="AY808806">
    <property type="protein sequence ID" value="AAX24695.2"/>
    <property type="molecule type" value="mRNA"/>
</dbReference>
<evidence type="ECO:0000313" key="2">
    <source>
        <dbReference type="EMBL" id="AAX24695.2"/>
    </source>
</evidence>
<feature type="transmembrane region" description="Helical" evidence="1">
    <location>
        <begin position="17"/>
        <end position="36"/>
    </location>
</feature>
<proteinExistence type="evidence at transcript level"/>
<keyword evidence="1" id="KW-0812">Transmembrane</keyword>
<evidence type="ECO:0000256" key="1">
    <source>
        <dbReference type="SAM" id="Phobius"/>
    </source>
</evidence>
<accession>Q5C6M9</accession>
<keyword evidence="1" id="KW-1133">Transmembrane helix</keyword>
<sequence length="145" mass="16314">MTVLIIHSESGLLTGKYISVIFLCSGIFKLMSNLFLPVPMILMKFCSTGNRFCESSDNIYNSEFRKYNYDSNFSNDFCEPLKINLSNNIENTCKTVCRGSFHKSQDTFARQSHTSAGELLTNSLSTEEKLKSLRLESSSSISSTM</sequence>
<dbReference type="AlphaFoldDB" id="Q5C6M9"/>
<organism evidence="2">
    <name type="scientific">Schistosoma japonicum</name>
    <name type="common">Blood fluke</name>
    <dbReference type="NCBI Taxonomy" id="6182"/>
    <lineage>
        <taxon>Eukaryota</taxon>
        <taxon>Metazoa</taxon>
        <taxon>Spiralia</taxon>
        <taxon>Lophotrochozoa</taxon>
        <taxon>Platyhelminthes</taxon>
        <taxon>Trematoda</taxon>
        <taxon>Digenea</taxon>
        <taxon>Strigeidida</taxon>
        <taxon>Schistosomatoidea</taxon>
        <taxon>Schistosomatidae</taxon>
        <taxon>Schistosoma</taxon>
    </lineage>
</organism>